<dbReference type="KEGG" id="vg:80513996"/>
<proteinExistence type="predicted"/>
<accession>A0A0G2Y361</accession>
<protein>
    <submittedName>
        <fullName evidence="1">Uncharacterized protein</fullName>
    </submittedName>
</protein>
<dbReference type="Proteomes" id="UP000240461">
    <property type="component" value="Segment"/>
</dbReference>
<reference evidence="1 2" key="1">
    <citation type="submission" date="2014-10" db="EMBL/GenBank/DDBJ databases">
        <title>Pan-genome analysis of Brazilian lineage A amoebal mimiviruses.</title>
        <authorList>
            <person name="Assis F.L."/>
            <person name="Abrahao J.S."/>
            <person name="Kroon E.G."/>
            <person name="Dornas F.P."/>
            <person name="Andrade K.R."/>
            <person name="Borato P.V.M."/>
            <person name="Pilotto M.R."/>
            <person name="Benamar S."/>
            <person name="LaScola B."/>
            <person name="Colson P."/>
        </authorList>
    </citation>
    <scope>NUCLEOTIDE SEQUENCE [LARGE SCALE GENOMIC DNA]</scope>
    <source>
        <strain evidence="1 2">Kroon</strain>
    </source>
</reference>
<evidence type="ECO:0000313" key="1">
    <source>
        <dbReference type="EMBL" id="AKI80198.1"/>
    </source>
</evidence>
<evidence type="ECO:0000313" key="2">
    <source>
        <dbReference type="Proteomes" id="UP000240461"/>
    </source>
</evidence>
<organism evidence="1 2">
    <name type="scientific">Acanthamoeba polyphaga mimivirus Kroon</name>
    <dbReference type="NCBI Taxonomy" id="3069720"/>
    <lineage>
        <taxon>Viruses</taxon>
        <taxon>Varidnaviria</taxon>
        <taxon>Bamfordvirae</taxon>
        <taxon>Nucleocytoviricota</taxon>
        <taxon>Megaviricetes</taxon>
        <taxon>Imitervirales</taxon>
        <taxon>Mimiviridae</taxon>
        <taxon>Megamimivirinae</taxon>
        <taxon>Mimivirus</taxon>
        <taxon>Mimivirus lagoaense</taxon>
    </lineage>
</organism>
<sequence length="180" mass="21133">MSQQQSNNSNDNKEQLDRVIESLNRVNSETKEIIFKMAQGMNEIEIVRSFNQKSCDLFTILINLTKKYRRENDYNVSGYKVLFENAIKIRANLPVDKFTLMILEYAPEIYGRDEDCFLKMTIPDKKVNLNNEFGVIRSEKFKDLWKVLVQEDKENIADEVTLLTTFAHAYLYKTLLKNSN</sequence>
<keyword evidence="2" id="KW-1185">Reference proteome</keyword>
<name>A0A0G2Y361_9VIRU</name>
<dbReference type="EMBL" id="KM982402">
    <property type="protein sequence ID" value="AKI80198.1"/>
    <property type="molecule type" value="Genomic_DNA"/>
</dbReference>